<protein>
    <submittedName>
        <fullName evidence="1">Uncharacterized protein</fullName>
    </submittedName>
</protein>
<dbReference type="KEGG" id="rbc:BN938_1586"/>
<proteinExistence type="predicted"/>
<organism evidence="1 2">
    <name type="scientific">Mucinivorans hirudinis</name>
    <dbReference type="NCBI Taxonomy" id="1433126"/>
    <lineage>
        <taxon>Bacteria</taxon>
        <taxon>Pseudomonadati</taxon>
        <taxon>Bacteroidota</taxon>
        <taxon>Bacteroidia</taxon>
        <taxon>Bacteroidales</taxon>
        <taxon>Rikenellaceae</taxon>
        <taxon>Mucinivorans</taxon>
    </lineage>
</organism>
<accession>A0A060RCV3</accession>
<gene>
    <name evidence="1" type="ORF">BN938_1586</name>
</gene>
<reference evidence="1 2" key="1">
    <citation type="journal article" date="2015" name="Genome Announc.">
        <title>Complete Genome Sequence of the Novel Leech Symbiont Mucinivorans hirudinis M3T.</title>
        <authorList>
            <person name="Nelson M.C."/>
            <person name="Bomar L."/>
            <person name="Graf J."/>
        </authorList>
    </citation>
    <scope>NUCLEOTIDE SEQUENCE [LARGE SCALE GENOMIC DNA]</scope>
    <source>
        <strain evidence="2">M3</strain>
    </source>
</reference>
<evidence type="ECO:0000313" key="1">
    <source>
        <dbReference type="EMBL" id="CDN31673.1"/>
    </source>
</evidence>
<dbReference type="STRING" id="1433126.BN938_1586"/>
<keyword evidence="2" id="KW-1185">Reference proteome</keyword>
<dbReference type="EMBL" id="HG934468">
    <property type="protein sequence ID" value="CDN31673.1"/>
    <property type="molecule type" value="Genomic_DNA"/>
</dbReference>
<dbReference type="Proteomes" id="UP000027616">
    <property type="component" value="Chromosome I"/>
</dbReference>
<name>A0A060RCV3_9BACT</name>
<dbReference type="HOGENOM" id="CLU_2274180_0_0_10"/>
<sequence>MELPLFMSASSFEYSDSEFILYTGEPKMLFAVLDEEPEEDEIYRFIQHENGEQDYVAVAECFNPEFFEGKSEEEYAEHVGEILDELEGWYISEVLDLDSYDD</sequence>
<dbReference type="AlphaFoldDB" id="A0A060RCV3"/>
<evidence type="ECO:0000313" key="2">
    <source>
        <dbReference type="Proteomes" id="UP000027616"/>
    </source>
</evidence>